<feature type="domain" description="RNase H type-1" evidence="1">
    <location>
        <begin position="44"/>
        <end position="110"/>
    </location>
</feature>
<dbReference type="InterPro" id="IPR002156">
    <property type="entry name" value="RNaseH_domain"/>
</dbReference>
<dbReference type="InterPro" id="IPR036397">
    <property type="entry name" value="RNaseH_sf"/>
</dbReference>
<evidence type="ECO:0000313" key="3">
    <source>
        <dbReference type="Proteomes" id="UP000838756"/>
    </source>
</evidence>
<dbReference type="AlphaFoldDB" id="A0A8S4QPP5"/>
<dbReference type="GO" id="GO:0003676">
    <property type="term" value="F:nucleic acid binding"/>
    <property type="evidence" value="ECO:0007669"/>
    <property type="project" value="InterPro"/>
</dbReference>
<dbReference type="Gene3D" id="3.30.420.10">
    <property type="entry name" value="Ribonuclease H-like superfamily/Ribonuclease H"/>
    <property type="match status" value="1"/>
</dbReference>
<reference evidence="2" key="1">
    <citation type="submission" date="2022-03" db="EMBL/GenBank/DDBJ databases">
        <authorList>
            <person name="Lindestad O."/>
        </authorList>
    </citation>
    <scope>NUCLEOTIDE SEQUENCE</scope>
</reference>
<organism evidence="2 3">
    <name type="scientific">Pararge aegeria aegeria</name>
    <dbReference type="NCBI Taxonomy" id="348720"/>
    <lineage>
        <taxon>Eukaryota</taxon>
        <taxon>Metazoa</taxon>
        <taxon>Ecdysozoa</taxon>
        <taxon>Arthropoda</taxon>
        <taxon>Hexapoda</taxon>
        <taxon>Insecta</taxon>
        <taxon>Pterygota</taxon>
        <taxon>Neoptera</taxon>
        <taxon>Endopterygota</taxon>
        <taxon>Lepidoptera</taxon>
        <taxon>Glossata</taxon>
        <taxon>Ditrysia</taxon>
        <taxon>Papilionoidea</taxon>
        <taxon>Nymphalidae</taxon>
        <taxon>Satyrinae</taxon>
        <taxon>Satyrini</taxon>
        <taxon>Parargina</taxon>
        <taxon>Pararge</taxon>
    </lineage>
</organism>
<accession>A0A8S4QPP5</accession>
<protein>
    <submittedName>
        <fullName evidence="2">Jg25061 protein</fullName>
    </submittedName>
</protein>
<dbReference type="EMBL" id="CAKXAJ010017919">
    <property type="protein sequence ID" value="CAH2217270.1"/>
    <property type="molecule type" value="Genomic_DNA"/>
</dbReference>
<dbReference type="OrthoDB" id="5419617at2759"/>
<keyword evidence="3" id="KW-1185">Reference proteome</keyword>
<dbReference type="GO" id="GO:0004523">
    <property type="term" value="F:RNA-DNA hybrid ribonuclease activity"/>
    <property type="evidence" value="ECO:0007669"/>
    <property type="project" value="InterPro"/>
</dbReference>
<dbReference type="InterPro" id="IPR012337">
    <property type="entry name" value="RNaseH-like_sf"/>
</dbReference>
<dbReference type="Pfam" id="PF00075">
    <property type="entry name" value="RNase_H"/>
    <property type="match status" value="1"/>
</dbReference>
<comment type="caution">
    <text evidence="2">The sequence shown here is derived from an EMBL/GenBank/DDBJ whole genome shotgun (WGS) entry which is preliminary data.</text>
</comment>
<gene>
    <name evidence="2" type="primary">jg25061</name>
    <name evidence="2" type="ORF">PAEG_LOCUS5186</name>
</gene>
<name>A0A8S4QPP5_9NEOP</name>
<evidence type="ECO:0000313" key="2">
    <source>
        <dbReference type="EMBL" id="CAH2217270.1"/>
    </source>
</evidence>
<dbReference type="SUPFAM" id="SSF53098">
    <property type="entry name" value="Ribonuclease H-like"/>
    <property type="match status" value="1"/>
</dbReference>
<dbReference type="Proteomes" id="UP000838756">
    <property type="component" value="Unassembled WGS sequence"/>
</dbReference>
<evidence type="ECO:0000259" key="1">
    <source>
        <dbReference type="Pfam" id="PF00075"/>
    </source>
</evidence>
<sequence>MLYSCLKSVVAGVTTGARVLTPIYLMLIGNSVCLCYSVHSQWFSTYSQETIINSIGEDIHWNTPQNQTACKHSITLNSLAELTNVSIAWVPGHKGNRGNEKADELARMGASIQFYGPEPCLPIPYNITKRVIEGITERESNARWNNSTQYRQSKLFLKSFDKKKTKQLMSRSRTNIALVTGITTGHCLLNRHLTVMRIAEDPSCPECGEMETSFHFIAECPMYAMVRWELQGKDSFSVEDLANLSIGDILRFTKETGRLQGGMLPGHQ</sequence>
<proteinExistence type="predicted"/>